<dbReference type="Proteomes" id="UP000029734">
    <property type="component" value="Unassembled WGS sequence"/>
</dbReference>
<evidence type="ECO:0000313" key="1">
    <source>
        <dbReference type="EMBL" id="KGE20629.1"/>
    </source>
</evidence>
<reference evidence="1 3" key="2">
    <citation type="submission" date="2014-10" db="EMBL/GenBank/DDBJ databases">
        <title>Comparative genomics of the Paenibacillus odorifer group.</title>
        <authorList>
            <person name="Tsai Y.-C."/>
            <person name="Martin N."/>
            <person name="Korlach J."/>
            <person name="Wiedmann M."/>
        </authorList>
    </citation>
    <scope>NUCLEOTIDE SEQUENCE [LARGE SCALE GENOMIC DNA]</scope>
    <source>
        <strain evidence="1 3">DSM 18334</strain>
    </source>
</reference>
<reference evidence="1 3" key="1">
    <citation type="submission" date="2014-08" db="EMBL/GenBank/DDBJ databases">
        <authorList>
            <person name="den Bakker H.C."/>
        </authorList>
    </citation>
    <scope>NUCLEOTIDE SEQUENCE [LARGE SCALE GENOMIC DNA]</scope>
    <source>
        <strain evidence="1 3">DSM 18334</strain>
    </source>
</reference>
<dbReference type="EMBL" id="JQCR01000001">
    <property type="protein sequence ID" value="KGE21111.1"/>
    <property type="molecule type" value="Genomic_DNA"/>
</dbReference>
<gene>
    <name evidence="2" type="ORF">PWYN_02995</name>
    <name evidence="1" type="ORF">PWYN_15725</name>
</gene>
<evidence type="ECO:0000313" key="2">
    <source>
        <dbReference type="EMBL" id="KGE21111.1"/>
    </source>
</evidence>
<name>A0A098MDI8_9BACL</name>
<keyword evidence="3" id="KW-1185">Reference proteome</keyword>
<dbReference type="STRING" id="268407.PWYN_02995"/>
<dbReference type="AlphaFoldDB" id="A0A098MDI8"/>
<dbReference type="EMBL" id="JQCR01000002">
    <property type="protein sequence ID" value="KGE20629.1"/>
    <property type="molecule type" value="Genomic_DNA"/>
</dbReference>
<sequence>MFNFKRDKSITASLPQDQMLHGIKVKKLPLGQYIKALHAIENLPEIMLKELFPGMKPDQVLDKLKAIDEDTVYQLVSRLLRVVPEQFLRLVAELIDTEFEHLQDNLTPKELLEVLRAFWAVNDMTDFFVQIKMMMGGWKANPLAALKLGSKK</sequence>
<proteinExistence type="predicted"/>
<dbReference type="RefSeq" id="WP_036648076.1">
    <property type="nucleotide sequence ID" value="NZ_JQCR01000001.1"/>
</dbReference>
<comment type="caution">
    <text evidence="1">The sequence shown here is derived from an EMBL/GenBank/DDBJ whole genome shotgun (WGS) entry which is preliminary data.</text>
</comment>
<organism evidence="1 3">
    <name type="scientific">Paenibacillus wynnii</name>
    <dbReference type="NCBI Taxonomy" id="268407"/>
    <lineage>
        <taxon>Bacteria</taxon>
        <taxon>Bacillati</taxon>
        <taxon>Bacillota</taxon>
        <taxon>Bacilli</taxon>
        <taxon>Bacillales</taxon>
        <taxon>Paenibacillaceae</taxon>
        <taxon>Paenibacillus</taxon>
    </lineage>
</organism>
<protein>
    <submittedName>
        <fullName evidence="1">Uncharacterized protein</fullName>
    </submittedName>
</protein>
<accession>A0A098MDI8</accession>
<evidence type="ECO:0000313" key="3">
    <source>
        <dbReference type="Proteomes" id="UP000029734"/>
    </source>
</evidence>
<dbReference type="OrthoDB" id="3035572at2"/>